<protein>
    <submittedName>
        <fullName evidence="2">Uncharacterized protein</fullName>
    </submittedName>
</protein>
<gene>
    <name evidence="2" type="ORF">U9M48_025647</name>
</gene>
<proteinExistence type="predicted"/>
<evidence type="ECO:0000256" key="1">
    <source>
        <dbReference type="SAM" id="MobiDB-lite"/>
    </source>
</evidence>
<name>A0AAQ3TTN0_PASNO</name>
<evidence type="ECO:0000313" key="2">
    <source>
        <dbReference type="EMBL" id="WVZ77827.1"/>
    </source>
</evidence>
<keyword evidence="3" id="KW-1185">Reference proteome</keyword>
<sequence length="122" mass="13286">MGNHRKDATPTVCFFRESIFLGILSQEKSCLLVTQFGVGLSPNATRLLSASTSTTARRHACFGTVGPAGRLSASEGHVPLRASGRPPPRRLSASSASSLRRHLQPHGRHHVDWMMVGFLLQR</sequence>
<dbReference type="EMBL" id="CP144749">
    <property type="protein sequence ID" value="WVZ77827.1"/>
    <property type="molecule type" value="Genomic_DNA"/>
</dbReference>
<reference evidence="2 3" key="1">
    <citation type="submission" date="2024-02" db="EMBL/GenBank/DDBJ databases">
        <title>High-quality chromosome-scale genome assembly of Pensacola bahiagrass (Paspalum notatum Flugge var. saurae).</title>
        <authorList>
            <person name="Vega J.M."/>
            <person name="Podio M."/>
            <person name="Orjuela J."/>
            <person name="Siena L.A."/>
            <person name="Pessino S.C."/>
            <person name="Combes M.C."/>
            <person name="Mariac C."/>
            <person name="Albertini E."/>
            <person name="Pupilli F."/>
            <person name="Ortiz J.P.A."/>
            <person name="Leblanc O."/>
        </authorList>
    </citation>
    <scope>NUCLEOTIDE SEQUENCE [LARGE SCALE GENOMIC DNA]</scope>
    <source>
        <strain evidence="2">R1</strain>
        <tissue evidence="2">Leaf</tissue>
    </source>
</reference>
<dbReference type="AlphaFoldDB" id="A0AAQ3TTN0"/>
<organism evidence="2 3">
    <name type="scientific">Paspalum notatum var. saurae</name>
    <dbReference type="NCBI Taxonomy" id="547442"/>
    <lineage>
        <taxon>Eukaryota</taxon>
        <taxon>Viridiplantae</taxon>
        <taxon>Streptophyta</taxon>
        <taxon>Embryophyta</taxon>
        <taxon>Tracheophyta</taxon>
        <taxon>Spermatophyta</taxon>
        <taxon>Magnoliopsida</taxon>
        <taxon>Liliopsida</taxon>
        <taxon>Poales</taxon>
        <taxon>Poaceae</taxon>
        <taxon>PACMAD clade</taxon>
        <taxon>Panicoideae</taxon>
        <taxon>Andropogonodae</taxon>
        <taxon>Paspaleae</taxon>
        <taxon>Paspalinae</taxon>
        <taxon>Paspalum</taxon>
    </lineage>
</organism>
<evidence type="ECO:0000313" key="3">
    <source>
        <dbReference type="Proteomes" id="UP001341281"/>
    </source>
</evidence>
<feature type="compositionally biased region" description="Low complexity" evidence="1">
    <location>
        <begin position="79"/>
        <end position="98"/>
    </location>
</feature>
<accession>A0AAQ3TTN0</accession>
<feature type="region of interest" description="Disordered" evidence="1">
    <location>
        <begin position="73"/>
        <end position="103"/>
    </location>
</feature>
<dbReference type="Proteomes" id="UP001341281">
    <property type="component" value="Chromosome 05"/>
</dbReference>